<dbReference type="RefSeq" id="WP_259660489.1">
    <property type="nucleotide sequence ID" value="NZ_JAHXRI010000006.1"/>
</dbReference>
<dbReference type="InterPro" id="IPR006426">
    <property type="entry name" value="Asn_synth_AEB"/>
</dbReference>
<evidence type="ECO:0000256" key="3">
    <source>
        <dbReference type="ARBA" id="ARBA00012737"/>
    </source>
</evidence>
<keyword evidence="11" id="KW-0436">Ligase</keyword>
<dbReference type="NCBIfam" id="TIGR01536">
    <property type="entry name" value="asn_synth_AEB"/>
    <property type="match status" value="1"/>
</dbReference>
<dbReference type="GO" id="GO:0005524">
    <property type="term" value="F:ATP binding"/>
    <property type="evidence" value="ECO:0007669"/>
    <property type="project" value="UniProtKB-KW"/>
</dbReference>
<evidence type="ECO:0000256" key="1">
    <source>
        <dbReference type="ARBA" id="ARBA00005187"/>
    </source>
</evidence>
<dbReference type="InterPro" id="IPR051786">
    <property type="entry name" value="ASN_synthetase/amidase"/>
</dbReference>
<keyword evidence="8" id="KW-0061">Asparagine biosynthesis</keyword>
<feature type="active site" description="For GATase activity" evidence="8">
    <location>
        <position position="2"/>
    </location>
</feature>
<feature type="binding site" evidence="9">
    <location>
        <position position="292"/>
    </location>
    <ligand>
        <name>ATP</name>
        <dbReference type="ChEBI" id="CHEBI:30616"/>
    </ligand>
</feature>
<feature type="binding site" evidence="9">
    <location>
        <position position="99"/>
    </location>
    <ligand>
        <name>L-glutamine</name>
        <dbReference type="ChEBI" id="CHEBI:58359"/>
    </ligand>
</feature>
<feature type="domain" description="Glutamine amidotransferase type-2" evidence="10">
    <location>
        <begin position="2"/>
        <end position="212"/>
    </location>
</feature>
<dbReference type="PROSITE" id="PS51278">
    <property type="entry name" value="GATASE_TYPE_2"/>
    <property type="match status" value="1"/>
</dbReference>
<evidence type="ECO:0000256" key="2">
    <source>
        <dbReference type="ARBA" id="ARBA00005752"/>
    </source>
</evidence>
<evidence type="ECO:0000256" key="5">
    <source>
        <dbReference type="ARBA" id="ARBA00022840"/>
    </source>
</evidence>
<reference evidence="11" key="1">
    <citation type="submission" date="2021-07" db="EMBL/GenBank/DDBJ databases">
        <title>New genus and species of the family Alcaligenaceae.</title>
        <authorList>
            <person name="Hahn M.W."/>
        </authorList>
    </citation>
    <scope>NUCLEOTIDE SEQUENCE</scope>
    <source>
        <strain evidence="11">LF4-65</strain>
    </source>
</reference>
<dbReference type="GO" id="GO:0005829">
    <property type="term" value="C:cytosol"/>
    <property type="evidence" value="ECO:0007669"/>
    <property type="project" value="TreeGrafter"/>
</dbReference>
<dbReference type="SUPFAM" id="SSF52402">
    <property type="entry name" value="Adenine nucleotide alpha hydrolases-like"/>
    <property type="match status" value="1"/>
</dbReference>
<dbReference type="Pfam" id="PF00733">
    <property type="entry name" value="Asn_synthase"/>
    <property type="match status" value="1"/>
</dbReference>
<keyword evidence="6 8" id="KW-0315">Glutamine amidotransferase</keyword>
<dbReference type="PIRSF" id="PIRSF001589">
    <property type="entry name" value="Asn_synthetase_glu-h"/>
    <property type="match status" value="1"/>
</dbReference>
<dbReference type="AlphaFoldDB" id="A0A953N9D9"/>
<protein>
    <recommendedName>
        <fullName evidence="3">asparagine synthase (glutamine-hydrolyzing)</fullName>
        <ecNumber evidence="3">6.3.5.4</ecNumber>
    </recommendedName>
</protein>
<dbReference type="InterPro" id="IPR014729">
    <property type="entry name" value="Rossmann-like_a/b/a_fold"/>
</dbReference>
<dbReference type="PANTHER" id="PTHR43284">
    <property type="entry name" value="ASPARAGINE SYNTHETASE (GLUTAMINE-HYDROLYZING)"/>
    <property type="match status" value="1"/>
</dbReference>
<keyword evidence="8" id="KW-0028">Amino-acid biosynthesis</keyword>
<evidence type="ECO:0000256" key="4">
    <source>
        <dbReference type="ARBA" id="ARBA00022741"/>
    </source>
</evidence>
<dbReference type="GO" id="GO:0006529">
    <property type="term" value="P:asparagine biosynthetic process"/>
    <property type="evidence" value="ECO:0007669"/>
    <property type="project" value="UniProtKB-KW"/>
</dbReference>
<dbReference type="InterPro" id="IPR029055">
    <property type="entry name" value="Ntn_hydrolases_N"/>
</dbReference>
<keyword evidence="4 9" id="KW-0547">Nucleotide-binding</keyword>
<proteinExistence type="inferred from homology"/>
<dbReference type="InterPro" id="IPR017932">
    <property type="entry name" value="GATase_2_dom"/>
</dbReference>
<comment type="similarity">
    <text evidence="2">Belongs to the asparagine synthetase family.</text>
</comment>
<comment type="caution">
    <text evidence="11">The sequence shown here is derived from an EMBL/GenBank/DDBJ whole genome shotgun (WGS) entry which is preliminary data.</text>
</comment>
<dbReference type="GO" id="GO:0004066">
    <property type="term" value="F:asparagine synthase (glutamine-hydrolyzing) activity"/>
    <property type="evidence" value="ECO:0007669"/>
    <property type="project" value="UniProtKB-EC"/>
</dbReference>
<evidence type="ECO:0000256" key="6">
    <source>
        <dbReference type="ARBA" id="ARBA00022962"/>
    </source>
</evidence>
<name>A0A953N9D9_9BURK</name>
<dbReference type="Proteomes" id="UP000739565">
    <property type="component" value="Unassembled WGS sequence"/>
</dbReference>
<dbReference type="CDD" id="cd01991">
    <property type="entry name" value="Asn_synthase_B_C"/>
    <property type="match status" value="1"/>
</dbReference>
<organism evidence="11 12">
    <name type="scientific">Zwartia hollandica</name>
    <dbReference type="NCBI Taxonomy" id="324606"/>
    <lineage>
        <taxon>Bacteria</taxon>
        <taxon>Pseudomonadati</taxon>
        <taxon>Pseudomonadota</taxon>
        <taxon>Betaproteobacteria</taxon>
        <taxon>Burkholderiales</taxon>
        <taxon>Alcaligenaceae</taxon>
        <taxon>Zwartia</taxon>
    </lineage>
</organism>
<dbReference type="SUPFAM" id="SSF56235">
    <property type="entry name" value="N-terminal nucleophile aminohydrolases (Ntn hydrolases)"/>
    <property type="match status" value="1"/>
</dbReference>
<dbReference type="EC" id="6.3.5.4" evidence="3"/>
<evidence type="ECO:0000313" key="12">
    <source>
        <dbReference type="Proteomes" id="UP000739565"/>
    </source>
</evidence>
<sequence length="644" mass="72252">MCGILGLFHRVSSPRPVLADQLVANLLHRGPDDHGAYSDDHVQFGHTRLSIIDLTKAGHQPMVSHQGRYVVTYNGEIYNHIELRAELALLGSLFSTRSDTEVLLETYHVWGRDCVKKFVGMFAFVIWDTQAKEIFIARDRCGEKPFFYHFNGEQFVFASELKGLLPLLPERPLLDPIIVDQYLHYQYVPEPRTLLQGIQKLAAGHSMLITLADWKAEPKQYWSVETTSFPIQPQQNKGDILTQIKDTFESAVKMTLRADVPVGVALSGGIDSSAIAAFAQKNTQQPLHAFCVGYPGRPQYDERAQARELATSLGMIVHEVELPVDSFVDFFPKLVDIMDEPIADPAAFGHYSVPKAAADQGIKVLLSGIGGDEVFWGYSYVTEAVALNQLMLDRPALYKFAHWLGSVGGREFLLRVAHYPHAHPAIRRCADVLQKLGDVRQPPDQYLYYLLHPDFSGAYLVASQYYGDAMGAATRETLFRPTASRKSEQQRIPSAIIKLLFETWLTSNCLSLGDRVGMAVGVETRMPFLDVNLIEKVMALRAYHPDNALGQKAWLRAALKGVLPDQVLARPKAGFQPPIKEWLWGVIKKYGDSLHDGQLVKAGIINANKIHLLLGEKATQDWHTLFLAYKLVLLETWYQRVVHA</sequence>
<evidence type="ECO:0000256" key="9">
    <source>
        <dbReference type="PIRSR" id="PIRSR001589-2"/>
    </source>
</evidence>
<dbReference type="Pfam" id="PF13537">
    <property type="entry name" value="GATase_7"/>
    <property type="match status" value="1"/>
</dbReference>
<keyword evidence="5 9" id="KW-0067">ATP-binding</keyword>
<gene>
    <name evidence="11" type="primary">asnB</name>
    <name evidence="11" type="ORF">KZZ10_05500</name>
</gene>
<dbReference type="Gene3D" id="3.40.50.620">
    <property type="entry name" value="HUPs"/>
    <property type="match status" value="2"/>
</dbReference>
<dbReference type="PANTHER" id="PTHR43284:SF1">
    <property type="entry name" value="ASPARAGINE SYNTHETASE"/>
    <property type="match status" value="1"/>
</dbReference>
<keyword evidence="12" id="KW-1185">Reference proteome</keyword>
<dbReference type="CDD" id="cd00712">
    <property type="entry name" value="AsnB"/>
    <property type="match status" value="1"/>
</dbReference>
<comment type="pathway">
    <text evidence="1">Amino-acid biosynthesis; L-asparagine biosynthesis; L-asparagine from L-aspartate (L-Gln route): step 1/1.</text>
</comment>
<dbReference type="InterPro" id="IPR033738">
    <property type="entry name" value="AsnB_N"/>
</dbReference>
<accession>A0A953N9D9</accession>
<evidence type="ECO:0000256" key="8">
    <source>
        <dbReference type="PIRSR" id="PIRSR001589-1"/>
    </source>
</evidence>
<dbReference type="InterPro" id="IPR001962">
    <property type="entry name" value="Asn_synthase"/>
</dbReference>
<evidence type="ECO:0000313" key="11">
    <source>
        <dbReference type="EMBL" id="MBZ1350093.1"/>
    </source>
</evidence>
<dbReference type="EMBL" id="JAHXRI010000006">
    <property type="protein sequence ID" value="MBZ1350093.1"/>
    <property type="molecule type" value="Genomic_DNA"/>
</dbReference>
<dbReference type="Gene3D" id="3.60.20.10">
    <property type="entry name" value="Glutamine Phosphoribosylpyrophosphate, subunit 1, domain 1"/>
    <property type="match status" value="1"/>
</dbReference>
<evidence type="ECO:0000256" key="7">
    <source>
        <dbReference type="ARBA" id="ARBA00048741"/>
    </source>
</evidence>
<evidence type="ECO:0000259" key="10">
    <source>
        <dbReference type="PROSITE" id="PS51278"/>
    </source>
</evidence>
<comment type="catalytic activity">
    <reaction evidence="7">
        <text>L-aspartate + L-glutamine + ATP + H2O = L-asparagine + L-glutamate + AMP + diphosphate + H(+)</text>
        <dbReference type="Rhea" id="RHEA:12228"/>
        <dbReference type="ChEBI" id="CHEBI:15377"/>
        <dbReference type="ChEBI" id="CHEBI:15378"/>
        <dbReference type="ChEBI" id="CHEBI:29985"/>
        <dbReference type="ChEBI" id="CHEBI:29991"/>
        <dbReference type="ChEBI" id="CHEBI:30616"/>
        <dbReference type="ChEBI" id="CHEBI:33019"/>
        <dbReference type="ChEBI" id="CHEBI:58048"/>
        <dbReference type="ChEBI" id="CHEBI:58359"/>
        <dbReference type="ChEBI" id="CHEBI:456215"/>
        <dbReference type="EC" id="6.3.5.4"/>
    </reaction>
</comment>
<feature type="binding site" evidence="9">
    <location>
        <begin position="367"/>
        <end position="368"/>
    </location>
    <ligand>
        <name>ATP</name>
        <dbReference type="ChEBI" id="CHEBI:30616"/>
    </ligand>
</feature>